<proteinExistence type="predicted"/>
<accession>A0A2S2R9K6</accession>
<dbReference type="EMBL" id="GGMS01017435">
    <property type="protein sequence ID" value="MBY86638.1"/>
    <property type="molecule type" value="Transcribed_RNA"/>
</dbReference>
<organism evidence="2">
    <name type="scientific">Sipha flava</name>
    <name type="common">yellow sugarcane aphid</name>
    <dbReference type="NCBI Taxonomy" id="143950"/>
    <lineage>
        <taxon>Eukaryota</taxon>
        <taxon>Metazoa</taxon>
        <taxon>Ecdysozoa</taxon>
        <taxon>Arthropoda</taxon>
        <taxon>Hexapoda</taxon>
        <taxon>Insecta</taxon>
        <taxon>Pterygota</taxon>
        <taxon>Neoptera</taxon>
        <taxon>Paraneoptera</taxon>
        <taxon>Hemiptera</taxon>
        <taxon>Sternorrhyncha</taxon>
        <taxon>Aphidomorpha</taxon>
        <taxon>Aphidoidea</taxon>
        <taxon>Aphididae</taxon>
        <taxon>Sipha</taxon>
    </lineage>
</organism>
<evidence type="ECO:0000256" key="1">
    <source>
        <dbReference type="SAM" id="MobiDB-lite"/>
    </source>
</evidence>
<protein>
    <submittedName>
        <fullName evidence="2">Uncharacterized protein</fullName>
    </submittedName>
</protein>
<dbReference type="AlphaFoldDB" id="A0A2S2R9K6"/>
<name>A0A2S2R9K6_9HEMI</name>
<reference evidence="2" key="1">
    <citation type="submission" date="2018-04" db="EMBL/GenBank/DDBJ databases">
        <title>Transcriptome assembly of Sipha flava.</title>
        <authorList>
            <person name="Scully E.D."/>
            <person name="Geib S.M."/>
            <person name="Palmer N.A."/>
            <person name="Koch K."/>
            <person name="Bradshaw J."/>
            <person name="Heng-Moss T."/>
            <person name="Sarath G."/>
        </authorList>
    </citation>
    <scope>NUCLEOTIDE SEQUENCE</scope>
</reference>
<sequence length="113" mass="12691">MASADKPLSKKTIPPLKLTNSNKASRGETSLSDSNSYIWQAVESNNKLMRSLNVASPSSKKTDPNIFISLNRFSPIAPIIEDDQMDNTNENENAWGKKKINRLSHFQSLYIHN</sequence>
<gene>
    <name evidence="2" type="ORF">g.1532</name>
</gene>
<evidence type="ECO:0000313" key="2">
    <source>
        <dbReference type="EMBL" id="MBY86638.1"/>
    </source>
</evidence>
<feature type="compositionally biased region" description="Polar residues" evidence="1">
    <location>
        <begin position="18"/>
        <end position="33"/>
    </location>
</feature>
<feature type="region of interest" description="Disordered" evidence="1">
    <location>
        <begin position="1"/>
        <end position="33"/>
    </location>
</feature>